<evidence type="ECO:0000313" key="3">
    <source>
        <dbReference type="Proteomes" id="UP000622890"/>
    </source>
</evidence>
<dbReference type="EMBL" id="JAEPBG010000002">
    <property type="protein sequence ID" value="MBK4734392.1"/>
    <property type="molecule type" value="Genomic_DNA"/>
</dbReference>
<evidence type="ECO:0000313" key="2">
    <source>
        <dbReference type="EMBL" id="MBK4734392.1"/>
    </source>
</evidence>
<protein>
    <submittedName>
        <fullName evidence="2">DUF3943 domain-containing protein</fullName>
    </submittedName>
</protein>
<gene>
    <name evidence="2" type="ORF">JJB74_07235</name>
</gene>
<organism evidence="2 3">
    <name type="scientific">Noviherbaspirillum pedocola</name>
    <dbReference type="NCBI Taxonomy" id="2801341"/>
    <lineage>
        <taxon>Bacteria</taxon>
        <taxon>Pseudomonadati</taxon>
        <taxon>Pseudomonadota</taxon>
        <taxon>Betaproteobacteria</taxon>
        <taxon>Burkholderiales</taxon>
        <taxon>Oxalobacteraceae</taxon>
        <taxon>Noviherbaspirillum</taxon>
    </lineage>
</organism>
<proteinExistence type="predicted"/>
<keyword evidence="3" id="KW-1185">Reference proteome</keyword>
<evidence type="ECO:0000259" key="1">
    <source>
        <dbReference type="Pfam" id="PF13084"/>
    </source>
</evidence>
<name>A0A934SRS6_9BURK</name>
<dbReference type="InterPro" id="IPR025079">
    <property type="entry name" value="DUF3943"/>
</dbReference>
<sequence>MLAASVQVHAEDSVSLGSMLLSERALAQATERGEVLGRRAPAAQADASDTSDDQAYKAYLPAALEILGFQLLLNRIDYAFIGPASDYDVSLHSIRKNLHSSWQVDHDPFEVNQLGHPYQGSIYYGIARSNGLNFWESFGYAFAGSAIWEIAGETTPPSRNDQITTSIGGSFLGESLYRMSNLVLQNGYGLPPVWRELATAVLSPPVAFNRHFRPAKGSDIFASNDPALYARLRIGVDAVQNNTPGSSLSPKRNDVAADFRLDYGLPGKPGYQYRRPFDYFSFALRVTNVRGIESLSTRGLLLGKDFDAGERLRGIWGLYGSYDFLSPQLFQVASTGLSLGSNAQWWLSDSIALLAHASAGIGYTSTGTVRSASNEEYHYGFAPQAALSLRLIVNNRFSVDVNAREFFDGKLTIPEAGGTDRVLRGSAALTWRIHRNHALALEYITSRRKYAFPDSEAQKQREDSIGVYYTWQPADGFGAVRW</sequence>
<reference evidence="2" key="1">
    <citation type="submission" date="2021-01" db="EMBL/GenBank/DDBJ databases">
        <title>Genome sequence of strain Noviherbaspirillum sp. DKR-6.</title>
        <authorList>
            <person name="Chaudhary D.K."/>
        </authorList>
    </citation>
    <scope>NUCLEOTIDE SEQUENCE</scope>
    <source>
        <strain evidence="2">DKR-6</strain>
    </source>
</reference>
<comment type="caution">
    <text evidence="2">The sequence shown here is derived from an EMBL/GenBank/DDBJ whole genome shotgun (WGS) entry which is preliminary data.</text>
</comment>
<dbReference type="RefSeq" id="WP_200591142.1">
    <property type="nucleotide sequence ID" value="NZ_JAEPBG010000002.1"/>
</dbReference>
<feature type="domain" description="DUF3943" evidence="1">
    <location>
        <begin position="101"/>
        <end position="204"/>
    </location>
</feature>
<accession>A0A934SRS6</accession>
<dbReference type="Pfam" id="PF13084">
    <property type="entry name" value="DUF3943"/>
    <property type="match status" value="1"/>
</dbReference>
<dbReference type="Proteomes" id="UP000622890">
    <property type="component" value="Unassembled WGS sequence"/>
</dbReference>
<dbReference type="AlphaFoldDB" id="A0A934SRS6"/>